<dbReference type="GO" id="GO:0010181">
    <property type="term" value="F:FMN binding"/>
    <property type="evidence" value="ECO:0007669"/>
    <property type="project" value="InterPro"/>
</dbReference>
<proteinExistence type="predicted"/>
<organism evidence="8 9">
    <name type="scientific">Aeriscardovia aeriphila</name>
    <dbReference type="NCBI Taxonomy" id="218139"/>
    <lineage>
        <taxon>Bacteria</taxon>
        <taxon>Bacillati</taxon>
        <taxon>Actinomycetota</taxon>
        <taxon>Actinomycetes</taxon>
        <taxon>Bifidobacteriales</taxon>
        <taxon>Bifidobacteriaceae</taxon>
        <taxon>Aeriscardovia</taxon>
    </lineage>
</organism>
<dbReference type="InterPro" id="IPR001155">
    <property type="entry name" value="OxRdtase_FMN_N"/>
</dbReference>
<evidence type="ECO:0000256" key="6">
    <source>
        <dbReference type="SAM" id="MobiDB-lite"/>
    </source>
</evidence>
<sequence length="715" mass="77377">MSDMTSNMMDTNEPRNGNSHEPSDQPTSQQNSELKSEPQPSHEPNQPGQLDQPNQLDQSAQPTATPTLPNLTADFATGEIAIGAYGQHVSHESSALRTNAQDALDQLRSTSEKVASHASQIAKNVSSQTKKLWDQISASSEEAHERRISSADQIEWSEPEPIDPRENDPHIANALQRIDDDPQTTGDMPTQAIPSKAAQTLAAHDAQMGNFAREPLTNEAPGISLLLHHSAKVSTSDAVKPLDALNHHTAPAQEDAGDSEPELPSDGTIAIAVKTTGKSVGQPQAEPQPEPQAEPQPEPHEAHTLDSSDLTQPIIHGIISHTGAMIAPVQQMSTEQFQAQQKLEQERNDNLPALFQPYTLHGLTMRNRLWLPPMDTYSAGLDAVPTDFHYQHYVSRALGGFGMVIVESTAVNAEGRISPGDLGLWNDAQASAFARITQGIRQTGAVAAIELNHAGRKASSSSYTLNYGHKSVPQEVGGWQSVAPSALAYGELNPPRALEHDEIISIIDAFVRSAQLAVQAGFQAIEIHAAHGYLLNQFLDPLSNHRSDEYGGSLENRERLVLQVCKAVRQAIGPDVALLVRISAVDWTPSGWSIDDSVHLCTQLKALGVDLIDVSTGGVVAHDGNPQAPLWQVPFSARIHSRVGIPVSAVGGITKPKQAEKVVAHGKADVVEIGRAALREPYWPLKAAWKLGVPDQHIPYPVQYRRGMFTHEFDD</sequence>
<keyword evidence="2" id="KW-0285">Flavoprotein</keyword>
<dbReference type="GO" id="GO:0003959">
    <property type="term" value="F:NADPH dehydrogenase activity"/>
    <property type="evidence" value="ECO:0007669"/>
    <property type="project" value="InterPro"/>
</dbReference>
<evidence type="ECO:0000259" key="7">
    <source>
        <dbReference type="Pfam" id="PF00724"/>
    </source>
</evidence>
<accession>A0A921FUW0</accession>
<dbReference type="PANTHER" id="PTHR43303">
    <property type="entry name" value="NADPH DEHYDROGENASE C23G7.10C-RELATED"/>
    <property type="match status" value="1"/>
</dbReference>
<dbReference type="SUPFAM" id="SSF51395">
    <property type="entry name" value="FMN-linked oxidoreductases"/>
    <property type="match status" value="1"/>
</dbReference>
<feature type="region of interest" description="Disordered" evidence="6">
    <location>
        <begin position="136"/>
        <end position="168"/>
    </location>
</feature>
<feature type="region of interest" description="Disordered" evidence="6">
    <location>
        <begin position="278"/>
        <end position="305"/>
    </location>
</feature>
<evidence type="ECO:0000256" key="5">
    <source>
        <dbReference type="ARBA" id="ARBA00023002"/>
    </source>
</evidence>
<dbReference type="Proteomes" id="UP000715651">
    <property type="component" value="Unassembled WGS sequence"/>
</dbReference>
<feature type="region of interest" description="Disordered" evidence="6">
    <location>
        <begin position="1"/>
        <end position="72"/>
    </location>
</feature>
<feature type="compositionally biased region" description="Polar residues" evidence="6">
    <location>
        <begin position="1"/>
        <end position="61"/>
    </location>
</feature>
<dbReference type="Gene3D" id="3.20.20.70">
    <property type="entry name" value="Aldolase class I"/>
    <property type="match status" value="1"/>
</dbReference>
<evidence type="ECO:0000256" key="2">
    <source>
        <dbReference type="ARBA" id="ARBA00022630"/>
    </source>
</evidence>
<reference evidence="8" key="1">
    <citation type="journal article" date="2021" name="PeerJ">
        <title>Extensive microbial diversity within the chicken gut microbiome revealed by metagenomics and culture.</title>
        <authorList>
            <person name="Gilroy R."/>
            <person name="Ravi A."/>
            <person name="Getino M."/>
            <person name="Pursley I."/>
            <person name="Horton D.L."/>
            <person name="Alikhan N.F."/>
            <person name="Baker D."/>
            <person name="Gharbi K."/>
            <person name="Hall N."/>
            <person name="Watson M."/>
            <person name="Adriaenssens E.M."/>
            <person name="Foster-Nyarko E."/>
            <person name="Jarju S."/>
            <person name="Secka A."/>
            <person name="Antonio M."/>
            <person name="Oren A."/>
            <person name="Chaudhuri R.R."/>
            <person name="La Ragione R."/>
            <person name="Hildebrand F."/>
            <person name="Pallen M.J."/>
        </authorList>
    </citation>
    <scope>NUCLEOTIDE SEQUENCE</scope>
    <source>
        <strain evidence="8">578</strain>
    </source>
</reference>
<gene>
    <name evidence="8" type="ORF">K8U78_01180</name>
</gene>
<feature type="domain" description="NADH:flavin oxidoreductase/NADH oxidase N-terminal" evidence="7">
    <location>
        <begin position="354"/>
        <end position="688"/>
    </location>
</feature>
<dbReference type="AlphaFoldDB" id="A0A921FUW0"/>
<evidence type="ECO:0000256" key="1">
    <source>
        <dbReference type="ARBA" id="ARBA00001917"/>
    </source>
</evidence>
<protein>
    <submittedName>
        <fullName evidence="8">tRNA-dihydrouridine synthase</fullName>
    </submittedName>
</protein>
<evidence type="ECO:0000313" key="8">
    <source>
        <dbReference type="EMBL" id="HJF17777.1"/>
    </source>
</evidence>
<dbReference type="InterPro" id="IPR013785">
    <property type="entry name" value="Aldolase_TIM"/>
</dbReference>
<dbReference type="Pfam" id="PF00724">
    <property type="entry name" value="Oxidored_FMN"/>
    <property type="match status" value="1"/>
</dbReference>
<dbReference type="InterPro" id="IPR044152">
    <property type="entry name" value="YqjM-like"/>
</dbReference>
<feature type="compositionally biased region" description="Polar residues" evidence="6">
    <location>
        <begin position="92"/>
        <end position="109"/>
    </location>
</feature>
<keyword evidence="5" id="KW-0560">Oxidoreductase</keyword>
<comment type="caution">
    <text evidence="8">The sequence shown here is derived from an EMBL/GenBank/DDBJ whole genome shotgun (WGS) entry which is preliminary data.</text>
</comment>
<feature type="region of interest" description="Disordered" evidence="6">
    <location>
        <begin position="88"/>
        <end position="111"/>
    </location>
</feature>
<comment type="cofactor">
    <cofactor evidence="1">
        <name>FMN</name>
        <dbReference type="ChEBI" id="CHEBI:58210"/>
    </cofactor>
</comment>
<dbReference type="PANTHER" id="PTHR43303:SF4">
    <property type="entry name" value="NADPH DEHYDROGENASE C23G7.10C-RELATED"/>
    <property type="match status" value="1"/>
</dbReference>
<keyword evidence="4" id="KW-0521">NADP</keyword>
<name>A0A921FUW0_9BIFI</name>
<dbReference type="GO" id="GO:0050661">
    <property type="term" value="F:NADP binding"/>
    <property type="evidence" value="ECO:0007669"/>
    <property type="project" value="InterPro"/>
</dbReference>
<feature type="compositionally biased region" description="Pro residues" evidence="6">
    <location>
        <begin position="286"/>
        <end position="296"/>
    </location>
</feature>
<evidence type="ECO:0000256" key="3">
    <source>
        <dbReference type="ARBA" id="ARBA00022643"/>
    </source>
</evidence>
<dbReference type="CDD" id="cd02932">
    <property type="entry name" value="OYE_YqiM_FMN"/>
    <property type="match status" value="1"/>
</dbReference>
<keyword evidence="3" id="KW-0288">FMN</keyword>
<evidence type="ECO:0000256" key="4">
    <source>
        <dbReference type="ARBA" id="ARBA00022857"/>
    </source>
</evidence>
<dbReference type="EMBL" id="DYWK01000002">
    <property type="protein sequence ID" value="HJF17777.1"/>
    <property type="molecule type" value="Genomic_DNA"/>
</dbReference>
<reference evidence="8" key="2">
    <citation type="submission" date="2021-09" db="EMBL/GenBank/DDBJ databases">
        <authorList>
            <person name="Gilroy R."/>
        </authorList>
    </citation>
    <scope>NUCLEOTIDE SEQUENCE</scope>
    <source>
        <strain evidence="8">578</strain>
    </source>
</reference>
<evidence type="ECO:0000313" key="9">
    <source>
        <dbReference type="Proteomes" id="UP000715651"/>
    </source>
</evidence>
<feature type="compositionally biased region" description="Low complexity" evidence="6">
    <location>
        <begin position="62"/>
        <end position="72"/>
    </location>
</feature>